<dbReference type="AlphaFoldDB" id="A0A6J4JVP1"/>
<feature type="compositionally biased region" description="Basic residues" evidence="1">
    <location>
        <begin position="28"/>
        <end position="37"/>
    </location>
</feature>
<organism evidence="2">
    <name type="scientific">uncultured Actinomycetospora sp</name>
    <dbReference type="NCBI Taxonomy" id="1135996"/>
    <lineage>
        <taxon>Bacteria</taxon>
        <taxon>Bacillati</taxon>
        <taxon>Actinomycetota</taxon>
        <taxon>Actinomycetes</taxon>
        <taxon>Pseudonocardiales</taxon>
        <taxon>Pseudonocardiaceae</taxon>
        <taxon>Actinomycetospora</taxon>
        <taxon>environmental samples</taxon>
    </lineage>
</organism>
<proteinExistence type="predicted"/>
<feature type="region of interest" description="Disordered" evidence="1">
    <location>
        <begin position="1"/>
        <end position="62"/>
    </location>
</feature>
<sequence length="62" mass="6660">MVTGPPTAGVGRRDRCTAPASTTGGRSPLRHLPRSRPRRLDARRAPPFGGGTPPSRDEERGR</sequence>
<protein>
    <submittedName>
        <fullName evidence="2">Uncharacterized protein</fullName>
    </submittedName>
</protein>
<reference evidence="2" key="1">
    <citation type="submission" date="2020-02" db="EMBL/GenBank/DDBJ databases">
        <authorList>
            <person name="Meier V. D."/>
        </authorList>
    </citation>
    <scope>NUCLEOTIDE SEQUENCE</scope>
    <source>
        <strain evidence="2">AVDCRST_MAG54</strain>
    </source>
</reference>
<accession>A0A6J4JVP1</accession>
<name>A0A6J4JVP1_9PSEU</name>
<evidence type="ECO:0000313" key="2">
    <source>
        <dbReference type="EMBL" id="CAA9288485.1"/>
    </source>
</evidence>
<gene>
    <name evidence="2" type="ORF">AVDCRST_MAG54-4242</name>
</gene>
<dbReference type="EMBL" id="CADCTH010000532">
    <property type="protein sequence ID" value="CAA9288485.1"/>
    <property type="molecule type" value="Genomic_DNA"/>
</dbReference>
<evidence type="ECO:0000256" key="1">
    <source>
        <dbReference type="SAM" id="MobiDB-lite"/>
    </source>
</evidence>